<gene>
    <name evidence="2" type="ORF">LIER_24957</name>
</gene>
<reference evidence="2 3" key="1">
    <citation type="submission" date="2024-01" db="EMBL/GenBank/DDBJ databases">
        <title>The complete chloroplast genome sequence of Lithospermum erythrorhizon: insights into the phylogenetic relationship among Boraginaceae species and the maternal lineages of purple gromwells.</title>
        <authorList>
            <person name="Okada T."/>
            <person name="Watanabe K."/>
        </authorList>
    </citation>
    <scope>NUCLEOTIDE SEQUENCE [LARGE SCALE GENOMIC DNA]</scope>
</reference>
<accession>A0AAV3R2V4</accession>
<evidence type="ECO:0000313" key="3">
    <source>
        <dbReference type="Proteomes" id="UP001454036"/>
    </source>
</evidence>
<name>A0AAV3R2V4_LITER</name>
<protein>
    <submittedName>
        <fullName evidence="2">Uncharacterized protein</fullName>
    </submittedName>
</protein>
<organism evidence="2 3">
    <name type="scientific">Lithospermum erythrorhizon</name>
    <name type="common">Purple gromwell</name>
    <name type="synonym">Lithospermum officinale var. erythrorhizon</name>
    <dbReference type="NCBI Taxonomy" id="34254"/>
    <lineage>
        <taxon>Eukaryota</taxon>
        <taxon>Viridiplantae</taxon>
        <taxon>Streptophyta</taxon>
        <taxon>Embryophyta</taxon>
        <taxon>Tracheophyta</taxon>
        <taxon>Spermatophyta</taxon>
        <taxon>Magnoliopsida</taxon>
        <taxon>eudicotyledons</taxon>
        <taxon>Gunneridae</taxon>
        <taxon>Pentapetalae</taxon>
        <taxon>asterids</taxon>
        <taxon>lamiids</taxon>
        <taxon>Boraginales</taxon>
        <taxon>Boraginaceae</taxon>
        <taxon>Boraginoideae</taxon>
        <taxon>Lithospermeae</taxon>
        <taxon>Lithospermum</taxon>
    </lineage>
</organism>
<dbReference type="AlphaFoldDB" id="A0AAV3R2V4"/>
<comment type="caution">
    <text evidence="2">The sequence shown here is derived from an EMBL/GenBank/DDBJ whole genome shotgun (WGS) entry which is preliminary data.</text>
</comment>
<evidence type="ECO:0000256" key="1">
    <source>
        <dbReference type="SAM" id="MobiDB-lite"/>
    </source>
</evidence>
<evidence type="ECO:0000313" key="2">
    <source>
        <dbReference type="EMBL" id="GAA0170767.1"/>
    </source>
</evidence>
<dbReference type="PANTHER" id="PTHR47481">
    <property type="match status" value="1"/>
</dbReference>
<keyword evidence="3" id="KW-1185">Reference proteome</keyword>
<dbReference type="EMBL" id="BAABME010007386">
    <property type="protein sequence ID" value="GAA0170767.1"/>
    <property type="molecule type" value="Genomic_DNA"/>
</dbReference>
<sequence>MENVLYSTWAELFRIHCRSSKVIHHILPDVKSEPCDSIPSSHSRTGFFEHKLGRFSICFGILSTIKESSGSIKKCWRSVPENLLVLQMVSGLTEAYNGIGTLIRQSTRLPTFYNACSKVVLEEAGLAKKAQQSTGSLMIARSGPDSPLHRQPKSAYPQPEVSQPRNWTNNGPRSAHPRYRPERLLTLKDQPGPLILNPVPYGHGLLPHALTHLPIGPGLLAHHPHTHNAATKQAC</sequence>
<proteinExistence type="predicted"/>
<feature type="compositionally biased region" description="Polar residues" evidence="1">
    <location>
        <begin position="160"/>
        <end position="172"/>
    </location>
</feature>
<dbReference type="Proteomes" id="UP001454036">
    <property type="component" value="Unassembled WGS sequence"/>
</dbReference>
<feature type="region of interest" description="Disordered" evidence="1">
    <location>
        <begin position="138"/>
        <end position="178"/>
    </location>
</feature>
<dbReference type="PANTHER" id="PTHR47481:SF10">
    <property type="entry name" value="COPIA-LIKE POLYPROTEIN_RETROTRANSPOSON"/>
    <property type="match status" value="1"/>
</dbReference>